<proteinExistence type="predicted"/>
<gene>
    <name evidence="2" type="ORF">KUTeg_023279</name>
</gene>
<organism evidence="2 3">
    <name type="scientific">Tegillarca granosa</name>
    <name type="common">Malaysian cockle</name>
    <name type="synonym">Anadara granosa</name>
    <dbReference type="NCBI Taxonomy" id="220873"/>
    <lineage>
        <taxon>Eukaryota</taxon>
        <taxon>Metazoa</taxon>
        <taxon>Spiralia</taxon>
        <taxon>Lophotrochozoa</taxon>
        <taxon>Mollusca</taxon>
        <taxon>Bivalvia</taxon>
        <taxon>Autobranchia</taxon>
        <taxon>Pteriomorphia</taxon>
        <taxon>Arcoida</taxon>
        <taxon>Arcoidea</taxon>
        <taxon>Arcidae</taxon>
        <taxon>Tegillarca</taxon>
    </lineage>
</organism>
<name>A0ABQ9E4P6_TEGGR</name>
<dbReference type="PANTHER" id="PTHR10404:SF46">
    <property type="entry name" value="VACUOLAR PROTEIN SORTING-ASSOCIATED PROTEIN 70"/>
    <property type="match status" value="1"/>
</dbReference>
<dbReference type="InterPro" id="IPR039373">
    <property type="entry name" value="Peptidase_M28B"/>
</dbReference>
<evidence type="ECO:0000259" key="1">
    <source>
        <dbReference type="Pfam" id="PF02225"/>
    </source>
</evidence>
<dbReference type="EMBL" id="JARBDR010000921">
    <property type="protein sequence ID" value="KAJ8299219.1"/>
    <property type="molecule type" value="Genomic_DNA"/>
</dbReference>
<feature type="domain" description="PA" evidence="1">
    <location>
        <begin position="44"/>
        <end position="95"/>
    </location>
</feature>
<protein>
    <recommendedName>
        <fullName evidence="1">PA domain-containing protein</fullName>
    </recommendedName>
</protein>
<evidence type="ECO:0000313" key="3">
    <source>
        <dbReference type="Proteomes" id="UP001217089"/>
    </source>
</evidence>
<keyword evidence="3" id="KW-1185">Reference proteome</keyword>
<evidence type="ECO:0000313" key="2">
    <source>
        <dbReference type="EMBL" id="KAJ8299219.1"/>
    </source>
</evidence>
<reference evidence="2 3" key="1">
    <citation type="submission" date="2022-12" db="EMBL/GenBank/DDBJ databases">
        <title>Chromosome-level genome of Tegillarca granosa.</title>
        <authorList>
            <person name="Kim J."/>
        </authorList>
    </citation>
    <scope>NUCLEOTIDE SEQUENCE [LARGE SCALE GENOMIC DNA]</scope>
    <source>
        <strain evidence="2">Teg-2019</strain>
        <tissue evidence="2">Adductor muscle</tissue>
    </source>
</reference>
<dbReference type="SUPFAM" id="SSF52025">
    <property type="entry name" value="PA domain"/>
    <property type="match status" value="1"/>
</dbReference>
<dbReference type="InterPro" id="IPR003137">
    <property type="entry name" value="PA_domain"/>
</dbReference>
<dbReference type="InterPro" id="IPR046450">
    <property type="entry name" value="PA_dom_sf"/>
</dbReference>
<dbReference type="Pfam" id="PF02225">
    <property type="entry name" value="PA"/>
    <property type="match status" value="1"/>
</dbReference>
<dbReference type="PANTHER" id="PTHR10404">
    <property type="entry name" value="N-ACETYLATED-ALPHA-LINKED ACIDIC DIPEPTIDASE"/>
    <property type="match status" value="1"/>
</dbReference>
<sequence length="114" mass="11999">MATNTSPTIVIVTSTSPTIVMATNTSPTIVITNTSTTIVMATNTSPSIVDFAHKAGAIGIILYSDPEDTRSATKNDSGVYPDTWWLPDTGIQRGNVVIHKGDQTTPGYPSTCKA</sequence>
<accession>A0ABQ9E4P6</accession>
<dbReference type="Proteomes" id="UP001217089">
    <property type="component" value="Unassembled WGS sequence"/>
</dbReference>
<dbReference type="Gene3D" id="3.50.30.30">
    <property type="match status" value="1"/>
</dbReference>
<comment type="caution">
    <text evidence="2">The sequence shown here is derived from an EMBL/GenBank/DDBJ whole genome shotgun (WGS) entry which is preliminary data.</text>
</comment>